<comment type="domain">
    <text evidence="5">The PRC barrel domain binds ribosomal protein uS19.</text>
</comment>
<feature type="compositionally biased region" description="Basic residues" evidence="6">
    <location>
        <begin position="155"/>
        <end position="168"/>
    </location>
</feature>
<dbReference type="NCBIfam" id="TIGR02273">
    <property type="entry name" value="16S_RimM"/>
    <property type="match status" value="1"/>
</dbReference>
<dbReference type="GO" id="GO:0006364">
    <property type="term" value="P:rRNA processing"/>
    <property type="evidence" value="ECO:0007669"/>
    <property type="project" value="UniProtKB-UniRule"/>
</dbReference>
<dbReference type="InterPro" id="IPR011961">
    <property type="entry name" value="RimM"/>
</dbReference>
<dbReference type="OrthoDB" id="9810331at2"/>
<gene>
    <name evidence="5" type="primary">rimM</name>
    <name evidence="9" type="ordered locus">PCC7424_1386</name>
</gene>
<dbReference type="Gene3D" id="2.40.30.60">
    <property type="entry name" value="RimM"/>
    <property type="match status" value="1"/>
</dbReference>
<keyword evidence="2 5" id="KW-0690">Ribosome biogenesis</keyword>
<comment type="subunit">
    <text evidence="5">Binds ribosomal protein uS19.</text>
</comment>
<keyword evidence="3 5" id="KW-0698">rRNA processing</keyword>
<dbReference type="RefSeq" id="WP_012598776.1">
    <property type="nucleotide sequence ID" value="NC_011729.1"/>
</dbReference>
<evidence type="ECO:0000259" key="8">
    <source>
        <dbReference type="Pfam" id="PF24986"/>
    </source>
</evidence>
<evidence type="ECO:0000256" key="2">
    <source>
        <dbReference type="ARBA" id="ARBA00022517"/>
    </source>
</evidence>
<dbReference type="Pfam" id="PF24986">
    <property type="entry name" value="PRC_RimM"/>
    <property type="match status" value="1"/>
</dbReference>
<name>B7K870_GLOC7</name>
<dbReference type="PANTHER" id="PTHR33692">
    <property type="entry name" value="RIBOSOME MATURATION FACTOR RIMM"/>
    <property type="match status" value="1"/>
</dbReference>
<evidence type="ECO:0000256" key="5">
    <source>
        <dbReference type="HAMAP-Rule" id="MF_00014"/>
    </source>
</evidence>
<comment type="function">
    <text evidence="5">An accessory protein needed during the final step in the assembly of 30S ribosomal subunit, possibly for assembly of the head region. Essential for efficient processing of 16S rRNA. May be needed both before and after RbfA during the maturation of 16S rRNA. It has affinity for free ribosomal 30S subunits but not for 70S ribosomes.</text>
</comment>
<dbReference type="Pfam" id="PF01782">
    <property type="entry name" value="RimM"/>
    <property type="match status" value="1"/>
</dbReference>
<dbReference type="SUPFAM" id="SSF50346">
    <property type="entry name" value="PRC-barrel domain"/>
    <property type="match status" value="1"/>
</dbReference>
<evidence type="ECO:0000256" key="3">
    <source>
        <dbReference type="ARBA" id="ARBA00022552"/>
    </source>
</evidence>
<dbReference type="InterPro" id="IPR036976">
    <property type="entry name" value="RimM_N_sf"/>
</dbReference>
<organism evidence="9 10">
    <name type="scientific">Gloeothece citriformis (strain PCC 7424)</name>
    <name type="common">Cyanothece sp. (strain PCC 7424)</name>
    <dbReference type="NCBI Taxonomy" id="65393"/>
    <lineage>
        <taxon>Bacteria</taxon>
        <taxon>Bacillati</taxon>
        <taxon>Cyanobacteriota</taxon>
        <taxon>Cyanophyceae</taxon>
        <taxon>Oscillatoriophycideae</taxon>
        <taxon>Chroococcales</taxon>
        <taxon>Aphanothecaceae</taxon>
        <taxon>Gloeothece</taxon>
        <taxon>Gloeothece citriformis</taxon>
    </lineage>
</organism>
<dbReference type="InterPro" id="IPR011033">
    <property type="entry name" value="PRC_barrel-like_sf"/>
</dbReference>
<dbReference type="AlphaFoldDB" id="B7K870"/>
<dbReference type="PANTHER" id="PTHR33692:SF1">
    <property type="entry name" value="RIBOSOME MATURATION FACTOR RIMM"/>
    <property type="match status" value="1"/>
</dbReference>
<dbReference type="InterPro" id="IPR009000">
    <property type="entry name" value="Transl_B-barrel_sf"/>
</dbReference>
<keyword evidence="1 5" id="KW-0963">Cytoplasm</keyword>
<evidence type="ECO:0000313" key="10">
    <source>
        <dbReference type="Proteomes" id="UP000002384"/>
    </source>
</evidence>
<dbReference type="Proteomes" id="UP000002384">
    <property type="component" value="Chromosome"/>
</dbReference>
<reference evidence="10" key="1">
    <citation type="journal article" date="2011" name="MBio">
        <title>Novel metabolic attributes of the genus Cyanothece, comprising a group of unicellular nitrogen-fixing Cyanobacteria.</title>
        <authorList>
            <person name="Bandyopadhyay A."/>
            <person name="Elvitigala T."/>
            <person name="Welsh E."/>
            <person name="Stockel J."/>
            <person name="Liberton M."/>
            <person name="Min H."/>
            <person name="Sherman L.A."/>
            <person name="Pakrasi H.B."/>
        </authorList>
    </citation>
    <scope>NUCLEOTIDE SEQUENCE [LARGE SCALE GENOMIC DNA]</scope>
    <source>
        <strain evidence="10">PCC 7424</strain>
    </source>
</reference>
<dbReference type="GO" id="GO:0042274">
    <property type="term" value="P:ribosomal small subunit biogenesis"/>
    <property type="evidence" value="ECO:0007669"/>
    <property type="project" value="UniProtKB-UniRule"/>
</dbReference>
<feature type="domain" description="RimM N-terminal" evidence="7">
    <location>
        <begin position="7"/>
        <end position="92"/>
    </location>
</feature>
<evidence type="ECO:0000256" key="1">
    <source>
        <dbReference type="ARBA" id="ARBA00022490"/>
    </source>
</evidence>
<dbReference type="GO" id="GO:0005737">
    <property type="term" value="C:cytoplasm"/>
    <property type="evidence" value="ECO:0007669"/>
    <property type="project" value="UniProtKB-SubCell"/>
</dbReference>
<dbReference type="GO" id="GO:0043022">
    <property type="term" value="F:ribosome binding"/>
    <property type="evidence" value="ECO:0007669"/>
    <property type="project" value="InterPro"/>
</dbReference>
<keyword evidence="10" id="KW-1185">Reference proteome</keyword>
<feature type="domain" description="Ribosome maturation factor RimM PRC barrel" evidence="8">
    <location>
        <begin position="104"/>
        <end position="201"/>
    </location>
</feature>
<sequence>MDDWLEIGTIVAPQGLKGEVRVASESDFPERFEQPGKRWLLPPNSVQVQEVELLNGRYIPGKKIYVVQLAGIDHIDRAEELRGYKILVKKSDRPQLEEDEYHVADLVNLEVYHQLTGENLGIVTDILSAGNDLLEVTLHQQPEREEKPEPDLSKVSRKSKLRKLKPKQRKPATLLIPFVKEIVPIVDLKTGRIEIKPPPGLLEMNEK</sequence>
<dbReference type="HAMAP" id="MF_00014">
    <property type="entry name" value="Ribosome_mat_RimM"/>
    <property type="match status" value="1"/>
</dbReference>
<dbReference type="STRING" id="65393.PCC7424_1386"/>
<evidence type="ECO:0000313" key="9">
    <source>
        <dbReference type="EMBL" id="ACK69830.1"/>
    </source>
</evidence>
<keyword evidence="4 5" id="KW-0143">Chaperone</keyword>
<dbReference type="GO" id="GO:0005840">
    <property type="term" value="C:ribosome"/>
    <property type="evidence" value="ECO:0007669"/>
    <property type="project" value="InterPro"/>
</dbReference>
<dbReference type="HOGENOM" id="CLU_077636_3_0_3"/>
<dbReference type="SUPFAM" id="SSF50447">
    <property type="entry name" value="Translation proteins"/>
    <property type="match status" value="1"/>
</dbReference>
<dbReference type="KEGG" id="cyc:PCC7424_1386"/>
<accession>B7K870</accession>
<evidence type="ECO:0000256" key="4">
    <source>
        <dbReference type="ARBA" id="ARBA00023186"/>
    </source>
</evidence>
<dbReference type="InterPro" id="IPR002676">
    <property type="entry name" value="RimM_N"/>
</dbReference>
<comment type="subcellular location">
    <subcellularLocation>
        <location evidence="5">Cytoplasm</location>
    </subcellularLocation>
</comment>
<evidence type="ECO:0000256" key="6">
    <source>
        <dbReference type="SAM" id="MobiDB-lite"/>
    </source>
</evidence>
<comment type="similarity">
    <text evidence="5">Belongs to the RimM family.</text>
</comment>
<dbReference type="InterPro" id="IPR056792">
    <property type="entry name" value="PRC_RimM"/>
</dbReference>
<feature type="compositionally biased region" description="Basic and acidic residues" evidence="6">
    <location>
        <begin position="141"/>
        <end position="154"/>
    </location>
</feature>
<protein>
    <recommendedName>
        <fullName evidence="5">Ribosome maturation factor RimM</fullName>
    </recommendedName>
</protein>
<feature type="region of interest" description="Disordered" evidence="6">
    <location>
        <begin position="140"/>
        <end position="168"/>
    </location>
</feature>
<proteinExistence type="inferred from homology"/>
<dbReference type="EMBL" id="CP001291">
    <property type="protein sequence ID" value="ACK69830.1"/>
    <property type="molecule type" value="Genomic_DNA"/>
</dbReference>
<dbReference type="Gene3D" id="2.30.30.240">
    <property type="entry name" value="PRC-barrel domain"/>
    <property type="match status" value="1"/>
</dbReference>
<evidence type="ECO:0000259" key="7">
    <source>
        <dbReference type="Pfam" id="PF01782"/>
    </source>
</evidence>
<dbReference type="eggNOG" id="COG0806">
    <property type="taxonomic scope" value="Bacteria"/>
</dbReference>